<dbReference type="RefSeq" id="WP_211808231.1">
    <property type="nucleotide sequence ID" value="NZ_CP072362.1"/>
</dbReference>
<keyword evidence="2" id="KW-1185">Reference proteome</keyword>
<evidence type="ECO:0000313" key="2">
    <source>
        <dbReference type="Proteomes" id="UP000682195"/>
    </source>
</evidence>
<reference evidence="1 2" key="1">
    <citation type="submission" date="2021-03" db="EMBL/GenBank/DDBJ databases">
        <title>Human Oral Microbial Genomes.</title>
        <authorList>
            <person name="Johnston C.D."/>
            <person name="Chen T."/>
            <person name="Dewhirst F.E."/>
        </authorList>
    </citation>
    <scope>NUCLEOTIDE SEQUENCE [LARGE SCALE GENOMIC DNA]</scope>
    <source>
        <strain evidence="1 2">F0054</strain>
    </source>
</reference>
<gene>
    <name evidence="1" type="ORF">J5A58_11275</name>
</gene>
<accession>A0ABX7XRT7</accession>
<proteinExistence type="predicted"/>
<dbReference type="EMBL" id="CP072362">
    <property type="protein sequence ID" value="QUB76315.1"/>
    <property type="molecule type" value="Genomic_DNA"/>
</dbReference>
<sequence length="52" mass="6022">MATQKKEVCFEEVVARGCRLDVYQEEVVSTVNETDIEKETCTFLSTMIFLKE</sequence>
<evidence type="ECO:0000313" key="1">
    <source>
        <dbReference type="EMBL" id="QUB76315.1"/>
    </source>
</evidence>
<organism evidence="1 2">
    <name type="scientific">Prevotella melaninogenica</name>
    <dbReference type="NCBI Taxonomy" id="28132"/>
    <lineage>
        <taxon>Bacteria</taxon>
        <taxon>Pseudomonadati</taxon>
        <taxon>Bacteroidota</taxon>
        <taxon>Bacteroidia</taxon>
        <taxon>Bacteroidales</taxon>
        <taxon>Prevotellaceae</taxon>
        <taxon>Prevotella</taxon>
    </lineage>
</organism>
<dbReference type="Proteomes" id="UP000682195">
    <property type="component" value="Chromosome 2"/>
</dbReference>
<protein>
    <submittedName>
        <fullName evidence="1">Uncharacterized protein</fullName>
    </submittedName>
</protein>
<name>A0ABX7XRT7_9BACT</name>